<accession>A0A2N1N5A4</accession>
<dbReference type="Proteomes" id="UP000233469">
    <property type="component" value="Unassembled WGS sequence"/>
</dbReference>
<evidence type="ECO:0000313" key="3">
    <source>
        <dbReference type="Proteomes" id="UP000233469"/>
    </source>
</evidence>
<feature type="signal peptide" evidence="1">
    <location>
        <begin position="1"/>
        <end position="27"/>
    </location>
</feature>
<feature type="chain" id="PRO_5014819661" evidence="1">
    <location>
        <begin position="28"/>
        <end position="57"/>
    </location>
</feature>
<protein>
    <submittedName>
        <fullName evidence="2">Uncharacterized protein</fullName>
    </submittedName>
</protein>
<dbReference type="EMBL" id="LLXL01000768">
    <property type="protein sequence ID" value="PKK69085.1"/>
    <property type="molecule type" value="Genomic_DNA"/>
</dbReference>
<name>A0A2N1N5A4_9GLOM</name>
<proteinExistence type="predicted"/>
<sequence length="57" mass="6587">MNERPAANSGLFLTLSPWLLCIVIAHARPIGTCKRERCVSFLPLSYYEYYKNCIIYS</sequence>
<dbReference type="AlphaFoldDB" id="A0A2N1N5A4"/>
<reference evidence="2 3" key="2">
    <citation type="submission" date="2017-10" db="EMBL/GenBank/DDBJ databases">
        <title>Extensive intraspecific genome diversity in a model arbuscular mycorrhizal fungus.</title>
        <authorList>
            <person name="Chen E.C.H."/>
            <person name="Morin E."/>
            <person name="Baudet D."/>
            <person name="Noel J."/>
            <person name="Ndikumana S."/>
            <person name="Charron P."/>
            <person name="St-Onge C."/>
            <person name="Giorgi J."/>
            <person name="Grigoriev I.V."/>
            <person name="Roux C."/>
            <person name="Martin F.M."/>
            <person name="Corradi N."/>
        </authorList>
    </citation>
    <scope>NUCLEOTIDE SEQUENCE [LARGE SCALE GENOMIC DNA]</scope>
    <source>
        <strain evidence="2 3">C2</strain>
    </source>
</reference>
<keyword evidence="1" id="KW-0732">Signal</keyword>
<reference evidence="2 3" key="1">
    <citation type="submission" date="2016-04" db="EMBL/GenBank/DDBJ databases">
        <title>Genome analyses suggest a sexual origin of heterokaryosis in a supposedly ancient asexual fungus.</title>
        <authorList>
            <person name="Ropars J."/>
            <person name="Sedzielewska K."/>
            <person name="Noel J."/>
            <person name="Charron P."/>
            <person name="Farinelli L."/>
            <person name="Marton T."/>
            <person name="Kruger M."/>
            <person name="Pelin A."/>
            <person name="Brachmann A."/>
            <person name="Corradi N."/>
        </authorList>
    </citation>
    <scope>NUCLEOTIDE SEQUENCE [LARGE SCALE GENOMIC DNA]</scope>
    <source>
        <strain evidence="2 3">C2</strain>
    </source>
</reference>
<organism evidence="2 3">
    <name type="scientific">Rhizophagus irregularis</name>
    <dbReference type="NCBI Taxonomy" id="588596"/>
    <lineage>
        <taxon>Eukaryota</taxon>
        <taxon>Fungi</taxon>
        <taxon>Fungi incertae sedis</taxon>
        <taxon>Mucoromycota</taxon>
        <taxon>Glomeromycotina</taxon>
        <taxon>Glomeromycetes</taxon>
        <taxon>Glomerales</taxon>
        <taxon>Glomeraceae</taxon>
        <taxon>Rhizophagus</taxon>
    </lineage>
</organism>
<evidence type="ECO:0000256" key="1">
    <source>
        <dbReference type="SAM" id="SignalP"/>
    </source>
</evidence>
<comment type="caution">
    <text evidence="2">The sequence shown here is derived from an EMBL/GenBank/DDBJ whole genome shotgun (WGS) entry which is preliminary data.</text>
</comment>
<gene>
    <name evidence="2" type="ORF">RhiirC2_748990</name>
</gene>
<evidence type="ECO:0000313" key="2">
    <source>
        <dbReference type="EMBL" id="PKK69085.1"/>
    </source>
</evidence>